<keyword evidence="5 7" id="KW-0560">Oxidoreductase</keyword>
<evidence type="ECO:0000313" key="10">
    <source>
        <dbReference type="EMBL" id="EKE77841.1"/>
    </source>
</evidence>
<dbReference type="SUPFAM" id="SSF55469">
    <property type="entry name" value="FMN-dependent nitroreductase-like"/>
    <property type="match status" value="1"/>
</dbReference>
<dbReference type="RefSeq" id="WP_008482111.1">
    <property type="nucleotide sequence ID" value="NZ_AMRI01000001.1"/>
</dbReference>
<dbReference type="EC" id="1.-.-.-" evidence="7"/>
<sequence length="184" mass="19799">MDALDLLLNRTSEPKLVAPAPQGEALETLFQAALRVPDHGALHPYRFVLIEGEGRQRLGQVCQAALLESDPGADDKARDKALHLLERAPLVVAVISCIQDHPKVPAFEQQLTAGLAAHAMQMAAVAQGFGGIWRTGSYAVHPKVRAALGVSGEDEIVGFLYLGTPVKTKFKVPRPDSNGFVSRF</sequence>
<proteinExistence type="inferred from homology"/>
<dbReference type="GO" id="GO:0016491">
    <property type="term" value="F:oxidoreductase activity"/>
    <property type="evidence" value="ECO:0007669"/>
    <property type="project" value="UniProtKB-UniRule"/>
</dbReference>
<feature type="binding site" evidence="8">
    <location>
        <position position="35"/>
    </location>
    <ligand>
        <name>FMN</name>
        <dbReference type="ChEBI" id="CHEBI:58210"/>
        <note>ligand shared between dimeric partners</note>
    </ligand>
</feature>
<accession>K2J481</accession>
<dbReference type="InterPro" id="IPR029479">
    <property type="entry name" value="Nitroreductase"/>
</dbReference>
<dbReference type="PANTHER" id="PTHR43821:SF1">
    <property type="entry name" value="NAD(P)H NITROREDUCTASE YDJA-RELATED"/>
    <property type="match status" value="1"/>
</dbReference>
<comment type="cofactor">
    <cofactor evidence="8">
        <name>FMN</name>
        <dbReference type="ChEBI" id="CHEBI:58210"/>
    </cofactor>
    <text evidence="8">Binds 1 FMN per subunit.</text>
</comment>
<evidence type="ECO:0000259" key="9">
    <source>
        <dbReference type="Pfam" id="PF00881"/>
    </source>
</evidence>
<feature type="binding site" description="in other chain" evidence="8">
    <location>
        <begin position="133"/>
        <end position="135"/>
    </location>
    <ligand>
        <name>FMN</name>
        <dbReference type="ChEBI" id="CHEBI:58210"/>
        <note>ligand shared between dimeric partners</note>
    </ligand>
</feature>
<dbReference type="EMBL" id="AMRI01000001">
    <property type="protein sequence ID" value="EKE77841.1"/>
    <property type="molecule type" value="Genomic_DNA"/>
</dbReference>
<feature type="binding site" description="in other chain" evidence="8">
    <location>
        <begin position="10"/>
        <end position="12"/>
    </location>
    <ligand>
        <name>FMN</name>
        <dbReference type="ChEBI" id="CHEBI:58210"/>
        <note>ligand shared between dimeric partners</note>
    </ligand>
</feature>
<name>K2J481_9GAMM</name>
<dbReference type="CDD" id="cd02135">
    <property type="entry name" value="YdjA-like"/>
    <property type="match status" value="1"/>
</dbReference>
<evidence type="ECO:0000256" key="2">
    <source>
        <dbReference type="ARBA" id="ARBA00022630"/>
    </source>
</evidence>
<keyword evidence="11" id="KW-1185">Reference proteome</keyword>
<evidence type="ECO:0000256" key="8">
    <source>
        <dbReference type="PIRSR" id="PIRSR000232-1"/>
    </source>
</evidence>
<keyword evidence="4 7" id="KW-0521">NADP</keyword>
<dbReference type="Gene3D" id="3.40.109.10">
    <property type="entry name" value="NADH Oxidase"/>
    <property type="match status" value="1"/>
</dbReference>
<feature type="domain" description="Nitroreductase" evidence="9">
    <location>
        <begin position="19"/>
        <end position="163"/>
    </location>
</feature>
<dbReference type="NCBIfam" id="NF008088">
    <property type="entry name" value="PRK10828.1"/>
    <property type="match status" value="1"/>
</dbReference>
<protein>
    <recommendedName>
        <fullName evidence="7">Putative NAD(P)H nitroreductase</fullName>
        <ecNumber evidence="7">1.-.-.-</ecNumber>
    </recommendedName>
</protein>
<evidence type="ECO:0000256" key="6">
    <source>
        <dbReference type="ARBA" id="ARBA00023027"/>
    </source>
</evidence>
<comment type="similarity">
    <text evidence="1 7">Belongs to the nitroreductase family.</text>
</comment>
<keyword evidence="3 7" id="KW-0288">FMN</keyword>
<keyword evidence="6 7" id="KW-0520">NAD</keyword>
<dbReference type="PIRSF" id="PIRSF000232">
    <property type="entry name" value="YdjA"/>
    <property type="match status" value="1"/>
</dbReference>
<evidence type="ECO:0000256" key="3">
    <source>
        <dbReference type="ARBA" id="ARBA00022643"/>
    </source>
</evidence>
<comment type="caution">
    <text evidence="10">The sequence shown here is derived from an EMBL/GenBank/DDBJ whole genome shotgun (WGS) entry which is preliminary data.</text>
</comment>
<dbReference type="PATRIC" id="fig|745411.4.peg.36"/>
<organism evidence="10 11">
    <name type="scientific">Gallaecimonas xiamenensis 3-C-1</name>
    <dbReference type="NCBI Taxonomy" id="745411"/>
    <lineage>
        <taxon>Bacteria</taxon>
        <taxon>Pseudomonadati</taxon>
        <taxon>Pseudomonadota</taxon>
        <taxon>Gammaproteobacteria</taxon>
        <taxon>Enterobacterales</taxon>
        <taxon>Gallaecimonadaceae</taxon>
        <taxon>Gallaecimonas</taxon>
    </lineage>
</organism>
<dbReference type="InterPro" id="IPR000415">
    <property type="entry name" value="Nitroreductase-like"/>
</dbReference>
<feature type="binding site" evidence="8">
    <location>
        <position position="39"/>
    </location>
    <ligand>
        <name>FMN</name>
        <dbReference type="ChEBI" id="CHEBI:58210"/>
        <note>ligand shared between dimeric partners</note>
    </ligand>
</feature>
<dbReference type="eggNOG" id="COG0778">
    <property type="taxonomic scope" value="Bacteria"/>
</dbReference>
<dbReference type="Proteomes" id="UP000006755">
    <property type="component" value="Unassembled WGS sequence"/>
</dbReference>
<evidence type="ECO:0000256" key="7">
    <source>
        <dbReference type="PIRNR" id="PIRNR000232"/>
    </source>
</evidence>
<evidence type="ECO:0000256" key="5">
    <source>
        <dbReference type="ARBA" id="ARBA00023002"/>
    </source>
</evidence>
<reference evidence="10 11" key="1">
    <citation type="journal article" date="2012" name="J. Bacteriol.">
        <title>Genome Sequence of Gallaecimonas xiamenensis Type Strain 3-C-1.</title>
        <authorList>
            <person name="Lai Q."/>
            <person name="Wang L."/>
            <person name="Wang W."/>
            <person name="Shao Z."/>
        </authorList>
    </citation>
    <scope>NUCLEOTIDE SEQUENCE [LARGE SCALE GENOMIC DNA]</scope>
    <source>
        <strain evidence="10 11">3-C-1</strain>
    </source>
</reference>
<dbReference type="OrthoDB" id="9804207at2"/>
<dbReference type="STRING" id="745411.B3C1_00235"/>
<dbReference type="PANTHER" id="PTHR43821">
    <property type="entry name" value="NAD(P)H NITROREDUCTASE YDJA-RELATED"/>
    <property type="match status" value="1"/>
</dbReference>
<dbReference type="InterPro" id="IPR026021">
    <property type="entry name" value="YdjA-like"/>
</dbReference>
<evidence type="ECO:0000256" key="1">
    <source>
        <dbReference type="ARBA" id="ARBA00007118"/>
    </source>
</evidence>
<dbReference type="AlphaFoldDB" id="K2J481"/>
<evidence type="ECO:0000256" key="4">
    <source>
        <dbReference type="ARBA" id="ARBA00022857"/>
    </source>
</evidence>
<dbReference type="Pfam" id="PF00881">
    <property type="entry name" value="Nitroreductase"/>
    <property type="match status" value="1"/>
</dbReference>
<evidence type="ECO:0000313" key="11">
    <source>
        <dbReference type="Proteomes" id="UP000006755"/>
    </source>
</evidence>
<dbReference type="InterPro" id="IPR052530">
    <property type="entry name" value="NAD(P)H_nitroreductase"/>
</dbReference>
<keyword evidence="2 7" id="KW-0285">Flavoprotein</keyword>
<gene>
    <name evidence="10" type="ORF">B3C1_00235</name>
</gene>